<feature type="region of interest" description="Disordered" evidence="1">
    <location>
        <begin position="79"/>
        <end position="101"/>
    </location>
</feature>
<evidence type="ECO:0000256" key="1">
    <source>
        <dbReference type="SAM" id="MobiDB-lite"/>
    </source>
</evidence>
<proteinExistence type="predicted"/>
<keyword evidence="2" id="KW-0812">Transmembrane</keyword>
<keyword evidence="4" id="KW-1185">Reference proteome</keyword>
<keyword evidence="2" id="KW-0472">Membrane</keyword>
<dbReference type="EnsemblMetazoa" id="GPPI010854-RA">
    <property type="protein sequence ID" value="GPPI010854-PA"/>
    <property type="gene ID" value="GPPI010854"/>
</dbReference>
<evidence type="ECO:0000256" key="2">
    <source>
        <dbReference type="SAM" id="Phobius"/>
    </source>
</evidence>
<dbReference type="AlphaFoldDB" id="A0A1B0AWA6"/>
<feature type="transmembrane region" description="Helical" evidence="2">
    <location>
        <begin position="12"/>
        <end position="41"/>
    </location>
</feature>
<accession>A0A1B0AWA6</accession>
<dbReference type="EMBL" id="JXJN01004603">
    <property type="status" value="NOT_ANNOTATED_CDS"/>
    <property type="molecule type" value="Genomic_DNA"/>
</dbReference>
<protein>
    <submittedName>
        <fullName evidence="3">Uncharacterized protein</fullName>
    </submittedName>
</protein>
<organism evidence="3 4">
    <name type="scientific">Glossina palpalis gambiensis</name>
    <dbReference type="NCBI Taxonomy" id="67801"/>
    <lineage>
        <taxon>Eukaryota</taxon>
        <taxon>Metazoa</taxon>
        <taxon>Ecdysozoa</taxon>
        <taxon>Arthropoda</taxon>
        <taxon>Hexapoda</taxon>
        <taxon>Insecta</taxon>
        <taxon>Pterygota</taxon>
        <taxon>Neoptera</taxon>
        <taxon>Endopterygota</taxon>
        <taxon>Diptera</taxon>
        <taxon>Brachycera</taxon>
        <taxon>Muscomorpha</taxon>
        <taxon>Hippoboscoidea</taxon>
        <taxon>Glossinidae</taxon>
        <taxon>Glossina</taxon>
    </lineage>
</organism>
<reference evidence="4" key="1">
    <citation type="submission" date="2015-01" db="EMBL/GenBank/DDBJ databases">
        <authorList>
            <person name="Aksoy S."/>
            <person name="Warren W."/>
            <person name="Wilson R.K."/>
        </authorList>
    </citation>
    <scope>NUCLEOTIDE SEQUENCE [LARGE SCALE GENOMIC DNA]</scope>
    <source>
        <strain evidence="4">IAEA</strain>
    </source>
</reference>
<sequence>MDLSSQTSLDTFIQLSATITFFPTFLLLINVLSLLLLLFLLGMCMHYFDCTVSTYTGKIKLYESRQRMLHIVLAVCHNSNHNNNNNNNNNNTNEREQLHKQ</sequence>
<name>A0A1B0AWA6_9MUSC</name>
<dbReference type="Proteomes" id="UP000092460">
    <property type="component" value="Unassembled WGS sequence"/>
</dbReference>
<evidence type="ECO:0000313" key="3">
    <source>
        <dbReference type="EnsemblMetazoa" id="GPPI010854-PA"/>
    </source>
</evidence>
<feature type="compositionally biased region" description="Low complexity" evidence="1">
    <location>
        <begin position="79"/>
        <end position="92"/>
    </location>
</feature>
<reference evidence="3" key="2">
    <citation type="submission" date="2020-05" db="UniProtKB">
        <authorList>
            <consortium name="EnsemblMetazoa"/>
        </authorList>
    </citation>
    <scope>IDENTIFICATION</scope>
    <source>
        <strain evidence="3">IAEA</strain>
    </source>
</reference>
<dbReference type="VEuPathDB" id="VectorBase:GPPI010854"/>
<keyword evidence="2" id="KW-1133">Transmembrane helix</keyword>
<evidence type="ECO:0000313" key="4">
    <source>
        <dbReference type="Proteomes" id="UP000092460"/>
    </source>
</evidence>